<comment type="caution">
    <text evidence="2">The sequence shown here is derived from an EMBL/GenBank/DDBJ whole genome shotgun (WGS) entry which is preliminary data.</text>
</comment>
<evidence type="ECO:0000313" key="3">
    <source>
        <dbReference type="Proteomes" id="UP001634394"/>
    </source>
</evidence>
<evidence type="ECO:0008006" key="4">
    <source>
        <dbReference type="Google" id="ProtNLM"/>
    </source>
</evidence>
<feature type="non-terminal residue" evidence="2">
    <location>
        <position position="63"/>
    </location>
</feature>
<evidence type="ECO:0000256" key="1">
    <source>
        <dbReference type="ARBA" id="ARBA00023157"/>
    </source>
</evidence>
<keyword evidence="1" id="KW-1015">Disulfide bond</keyword>
<reference evidence="2 3" key="1">
    <citation type="submission" date="2024-11" db="EMBL/GenBank/DDBJ databases">
        <title>Chromosome-level genome assembly of the freshwater bivalve Anodonta woodiana.</title>
        <authorList>
            <person name="Chen X."/>
        </authorList>
    </citation>
    <scope>NUCLEOTIDE SEQUENCE [LARGE SCALE GENOMIC DNA]</scope>
    <source>
        <strain evidence="2">MN2024</strain>
        <tissue evidence="2">Gills</tissue>
    </source>
</reference>
<dbReference type="InterPro" id="IPR035976">
    <property type="entry name" value="Sushi/SCR/CCP_sf"/>
</dbReference>
<name>A0ABD3XTM8_SINWO</name>
<sequence length="63" mass="7302">MFIRFEECPFAELKLGMTIEPSNETVVGTNSRRRCMSQNMERGNPITTCLKNKAEWSNPEFKC</sequence>
<protein>
    <recommendedName>
        <fullName evidence="4">Sushi domain-containing protein</fullName>
    </recommendedName>
</protein>
<organism evidence="2 3">
    <name type="scientific">Sinanodonta woodiana</name>
    <name type="common">Chinese pond mussel</name>
    <name type="synonym">Anodonta woodiana</name>
    <dbReference type="NCBI Taxonomy" id="1069815"/>
    <lineage>
        <taxon>Eukaryota</taxon>
        <taxon>Metazoa</taxon>
        <taxon>Spiralia</taxon>
        <taxon>Lophotrochozoa</taxon>
        <taxon>Mollusca</taxon>
        <taxon>Bivalvia</taxon>
        <taxon>Autobranchia</taxon>
        <taxon>Heteroconchia</taxon>
        <taxon>Palaeoheterodonta</taxon>
        <taxon>Unionida</taxon>
        <taxon>Unionoidea</taxon>
        <taxon>Unionidae</taxon>
        <taxon>Unioninae</taxon>
        <taxon>Sinanodonta</taxon>
    </lineage>
</organism>
<proteinExistence type="predicted"/>
<dbReference type="SUPFAM" id="SSF57535">
    <property type="entry name" value="Complement control module/SCR domain"/>
    <property type="match status" value="1"/>
</dbReference>
<dbReference type="Proteomes" id="UP001634394">
    <property type="component" value="Unassembled WGS sequence"/>
</dbReference>
<gene>
    <name evidence="2" type="ORF">ACJMK2_001907</name>
</gene>
<dbReference type="EMBL" id="JBJQND010000001">
    <property type="protein sequence ID" value="KAL3889569.1"/>
    <property type="molecule type" value="Genomic_DNA"/>
</dbReference>
<dbReference type="AlphaFoldDB" id="A0ABD3XTM8"/>
<evidence type="ECO:0000313" key="2">
    <source>
        <dbReference type="EMBL" id="KAL3889569.1"/>
    </source>
</evidence>
<keyword evidence="3" id="KW-1185">Reference proteome</keyword>
<accession>A0ABD3XTM8</accession>